<evidence type="ECO:0000256" key="6">
    <source>
        <dbReference type="RuleBase" id="RU004468"/>
    </source>
</evidence>
<protein>
    <submittedName>
        <fullName evidence="7">6-phospho-beta-glucosidase</fullName>
    </submittedName>
</protein>
<evidence type="ECO:0000313" key="8">
    <source>
        <dbReference type="Proteomes" id="UP000030008"/>
    </source>
</evidence>
<dbReference type="Gene3D" id="3.20.20.80">
    <property type="entry name" value="Glycosidases"/>
    <property type="match status" value="1"/>
</dbReference>
<evidence type="ECO:0000256" key="1">
    <source>
        <dbReference type="ARBA" id="ARBA00010838"/>
    </source>
</evidence>
<dbReference type="InterPro" id="IPR017853">
    <property type="entry name" value="GH"/>
</dbReference>
<dbReference type="NCBIfam" id="NF007356">
    <property type="entry name" value="PRK09852.1"/>
    <property type="match status" value="1"/>
</dbReference>
<dbReference type="EMBL" id="JQIF01000039">
    <property type="protein sequence ID" value="KGJ53522.1"/>
    <property type="molecule type" value="Genomic_DNA"/>
</dbReference>
<keyword evidence="2 6" id="KW-0378">Hydrolase</keyword>
<comment type="similarity">
    <text evidence="1 5">Belongs to the glycosyl hydrolase 1 family.</text>
</comment>
<dbReference type="InterPro" id="IPR001360">
    <property type="entry name" value="Glyco_hydro_1"/>
</dbReference>
<dbReference type="GO" id="GO:0008422">
    <property type="term" value="F:beta-glucosidase activity"/>
    <property type="evidence" value="ECO:0007669"/>
    <property type="project" value="TreeGrafter"/>
</dbReference>
<gene>
    <name evidence="7" type="ORF">CIAN88_08895</name>
</gene>
<dbReference type="Pfam" id="PF00232">
    <property type="entry name" value="Glyco_hydro_1"/>
    <property type="match status" value="1"/>
</dbReference>
<dbReference type="InterPro" id="IPR033132">
    <property type="entry name" value="GH_1_N_CS"/>
</dbReference>
<evidence type="ECO:0000256" key="2">
    <source>
        <dbReference type="ARBA" id="ARBA00022801"/>
    </source>
</evidence>
<feature type="active site" description="Nucleophile" evidence="4">
    <location>
        <position position="371"/>
    </location>
</feature>
<dbReference type="Proteomes" id="UP000030008">
    <property type="component" value="Unassembled WGS sequence"/>
</dbReference>
<proteinExistence type="inferred from homology"/>
<dbReference type="AlphaFoldDB" id="A0A099I8G6"/>
<comment type="caution">
    <text evidence="7">The sequence shown here is derived from an EMBL/GenBank/DDBJ whole genome shotgun (WGS) entry which is preliminary data.</text>
</comment>
<dbReference type="GO" id="GO:0016052">
    <property type="term" value="P:carbohydrate catabolic process"/>
    <property type="evidence" value="ECO:0007669"/>
    <property type="project" value="TreeGrafter"/>
</dbReference>
<name>A0A099I8G6_CLOIN</name>
<dbReference type="InterPro" id="IPR018120">
    <property type="entry name" value="Glyco_hydro_1_AS"/>
</dbReference>
<evidence type="ECO:0000313" key="7">
    <source>
        <dbReference type="EMBL" id="KGJ53522.1"/>
    </source>
</evidence>
<accession>A0A099I8G6</accession>
<dbReference type="GO" id="GO:0005829">
    <property type="term" value="C:cytosol"/>
    <property type="evidence" value="ECO:0007669"/>
    <property type="project" value="TreeGrafter"/>
</dbReference>
<dbReference type="PANTHER" id="PTHR10353">
    <property type="entry name" value="GLYCOSYL HYDROLASE"/>
    <property type="match status" value="1"/>
</dbReference>
<dbReference type="NCBIfam" id="NF007158">
    <property type="entry name" value="PRK09593.1"/>
    <property type="match status" value="1"/>
</dbReference>
<dbReference type="SUPFAM" id="SSF51445">
    <property type="entry name" value="(Trans)glycosidases"/>
    <property type="match status" value="1"/>
</dbReference>
<dbReference type="PRINTS" id="PR00131">
    <property type="entry name" value="GLHYDRLASE1"/>
</dbReference>
<evidence type="ECO:0000256" key="4">
    <source>
        <dbReference type="PROSITE-ProRule" id="PRU10055"/>
    </source>
</evidence>
<reference evidence="7 8" key="1">
    <citation type="submission" date="2014-08" db="EMBL/GenBank/DDBJ databases">
        <title>Clostridium innocuum, an unnegligible vancomycin-resistant pathogen causing extra-intestinal infections.</title>
        <authorList>
            <person name="Feng Y."/>
            <person name="Chiu C.-H."/>
        </authorList>
    </citation>
    <scope>NUCLEOTIDE SEQUENCE [LARGE SCALE GENOMIC DNA]</scope>
    <source>
        <strain evidence="7 8">AN88</strain>
    </source>
</reference>
<dbReference type="FunFam" id="3.20.20.80:FF:000004">
    <property type="entry name" value="Beta-glucosidase 6-phospho-beta-glucosidase"/>
    <property type="match status" value="1"/>
</dbReference>
<evidence type="ECO:0000256" key="3">
    <source>
        <dbReference type="ARBA" id="ARBA00023295"/>
    </source>
</evidence>
<organism evidence="7 8">
    <name type="scientific">Clostridium innocuum</name>
    <dbReference type="NCBI Taxonomy" id="1522"/>
    <lineage>
        <taxon>Bacteria</taxon>
        <taxon>Bacillati</taxon>
        <taxon>Bacillota</taxon>
        <taxon>Clostridia</taxon>
        <taxon>Eubacteriales</taxon>
        <taxon>Clostridiaceae</taxon>
        <taxon>Clostridium</taxon>
    </lineage>
</organism>
<keyword evidence="3 6" id="KW-0326">Glycosidase</keyword>
<dbReference type="PANTHER" id="PTHR10353:SF122">
    <property type="entry name" value="6-PHOSPHO-BETA-GLUCOSIDASE ASCB-RELATED"/>
    <property type="match status" value="1"/>
</dbReference>
<sequence length="473" mass="54214">MKFPENFLWGGALAANQCEGAWQTAGRGLANVDVCPRGDHRSAIITGRERRTSCLLDEVYPSHEGVDFYHHYKEDIALFAEMGFKMLRISISWTRIYPKGDEMEPNAAGLQFYDNVLTECARHGIEVMITIAHFDCPMHLIQTLGGWRSRAMIEHYLRLCKTLFLHFKGRVRYWLPFNEINMILHAPFLGAGICFEAGENKEQVMYQAAHHELIAGALATKLAHDIDPKNQIGCMFAAGSVYPYSCHPQDVWQARMEDRKSYLFCDVQVRGAYPSYFHQLLKEKQIDLHMEEDDVNILKNTVDFISFSYYNSRCVSSRQEAKKQNKGNLFASVKNPYLTCSDWGWPIDPLGLRITMNDIYERYQKPLFIVENGLGMADEIEEDGSIRDDGRIAYLHDHIKAMQQAVCEDGIELLGYLAWSPIDQVSASSGEMKKRYGFIYVDRQDDGSGSFVRKRKKSFSWYAHLIKSNAESL</sequence>
<dbReference type="RefSeq" id="WP_044905070.1">
    <property type="nucleotide sequence ID" value="NZ_JQIF01000039.1"/>
</dbReference>
<dbReference type="PROSITE" id="PS00572">
    <property type="entry name" value="GLYCOSYL_HYDROL_F1_1"/>
    <property type="match status" value="1"/>
</dbReference>
<evidence type="ECO:0000256" key="5">
    <source>
        <dbReference type="RuleBase" id="RU003690"/>
    </source>
</evidence>
<dbReference type="PROSITE" id="PS00653">
    <property type="entry name" value="GLYCOSYL_HYDROL_F1_2"/>
    <property type="match status" value="1"/>
</dbReference>